<dbReference type="GO" id="GO:0140951">
    <property type="term" value="F:histone H3K27 trimethyltransferase activity"/>
    <property type="evidence" value="ECO:0007669"/>
    <property type="project" value="UniProtKB-EC"/>
</dbReference>
<protein>
    <recommendedName>
        <fullName evidence="2">[histone H3]-lysine(27) N-trimethyltransferase</fullName>
        <ecNumber evidence="2">2.1.1.356</ecNumber>
    </recommendedName>
</protein>
<evidence type="ECO:0000256" key="2">
    <source>
        <dbReference type="ARBA" id="ARBA00012186"/>
    </source>
</evidence>
<evidence type="ECO:0000256" key="7">
    <source>
        <dbReference type="ARBA" id="ARBA00023015"/>
    </source>
</evidence>
<dbReference type="InterPro" id="IPR001214">
    <property type="entry name" value="SET_dom"/>
</dbReference>
<dbReference type="Gene3D" id="2.170.270.10">
    <property type="entry name" value="SET domain"/>
    <property type="match status" value="1"/>
</dbReference>
<evidence type="ECO:0000313" key="14">
    <source>
        <dbReference type="Proteomes" id="UP000826195"/>
    </source>
</evidence>
<evidence type="ECO:0000259" key="12">
    <source>
        <dbReference type="PROSITE" id="PS51633"/>
    </source>
</evidence>
<dbReference type="EC" id="2.1.1.356" evidence="2"/>
<reference evidence="13 14" key="1">
    <citation type="journal article" date="2021" name="J. Hered.">
        <title>A chromosome-level genome assembly of the parasitoid wasp, Cotesia glomerata (Hymenoptera: Braconidae).</title>
        <authorList>
            <person name="Pinto B.J."/>
            <person name="Weis J.J."/>
            <person name="Gamble T."/>
            <person name="Ode P.J."/>
            <person name="Paul R."/>
            <person name="Zaspel J.M."/>
        </authorList>
    </citation>
    <scope>NUCLEOTIDE SEQUENCE [LARGE SCALE GENOMIC DNA]</scope>
    <source>
        <strain evidence="13">CgM1</strain>
    </source>
</reference>
<dbReference type="Pfam" id="PF18118">
    <property type="entry name" value="PRC2_HTH_1"/>
    <property type="match status" value="1"/>
</dbReference>
<dbReference type="PANTHER" id="PTHR45747">
    <property type="entry name" value="HISTONE-LYSINE N-METHYLTRANSFERASE E(Z)"/>
    <property type="match status" value="1"/>
</dbReference>
<keyword evidence="5" id="KW-0949">S-adenosyl-L-methionine</keyword>
<organism evidence="13 14">
    <name type="scientific">Cotesia glomerata</name>
    <name type="common">Lepidopteran parasitic wasp</name>
    <name type="synonym">Apanteles glomeratus</name>
    <dbReference type="NCBI Taxonomy" id="32391"/>
    <lineage>
        <taxon>Eukaryota</taxon>
        <taxon>Metazoa</taxon>
        <taxon>Ecdysozoa</taxon>
        <taxon>Arthropoda</taxon>
        <taxon>Hexapoda</taxon>
        <taxon>Insecta</taxon>
        <taxon>Pterygota</taxon>
        <taxon>Neoptera</taxon>
        <taxon>Endopterygota</taxon>
        <taxon>Hymenoptera</taxon>
        <taxon>Apocrita</taxon>
        <taxon>Ichneumonoidea</taxon>
        <taxon>Braconidae</taxon>
        <taxon>Microgastrinae</taxon>
        <taxon>Cotesia</taxon>
    </lineage>
</organism>
<dbReference type="InterPro" id="IPR033467">
    <property type="entry name" value="Tesmin/TSO1-like_CXC"/>
</dbReference>
<dbReference type="SMART" id="SM01114">
    <property type="entry name" value="CXC"/>
    <property type="match status" value="1"/>
</dbReference>
<dbReference type="PROSITE" id="PS50280">
    <property type="entry name" value="SET"/>
    <property type="match status" value="1"/>
</dbReference>
<dbReference type="SUPFAM" id="SSF82199">
    <property type="entry name" value="SET domain"/>
    <property type="match status" value="1"/>
</dbReference>
<dbReference type="FunFam" id="2.170.270.10:FF:000001">
    <property type="entry name" value="Putative histone-lysine N-methyltransferase EZH2"/>
    <property type="match status" value="1"/>
</dbReference>
<dbReference type="InterPro" id="IPR026489">
    <property type="entry name" value="CXC_dom"/>
</dbReference>
<dbReference type="InterPro" id="IPR048358">
    <property type="entry name" value="EZH1/2_MCSS"/>
</dbReference>
<dbReference type="InterPro" id="IPR046341">
    <property type="entry name" value="SET_dom_sf"/>
</dbReference>
<evidence type="ECO:0000256" key="6">
    <source>
        <dbReference type="ARBA" id="ARBA00022853"/>
    </source>
</evidence>
<dbReference type="CDD" id="cd10519">
    <property type="entry name" value="SET_EZH"/>
    <property type="match status" value="1"/>
</dbReference>
<dbReference type="Pfam" id="PF00856">
    <property type="entry name" value="SET"/>
    <property type="match status" value="1"/>
</dbReference>
<dbReference type="GO" id="GO:0003682">
    <property type="term" value="F:chromatin binding"/>
    <property type="evidence" value="ECO:0007669"/>
    <property type="project" value="TreeGrafter"/>
</dbReference>
<evidence type="ECO:0000256" key="1">
    <source>
        <dbReference type="ARBA" id="ARBA00004123"/>
    </source>
</evidence>
<evidence type="ECO:0000256" key="9">
    <source>
        <dbReference type="ARBA" id="ARBA00023242"/>
    </source>
</evidence>
<feature type="domain" description="CXC" evidence="12">
    <location>
        <begin position="435"/>
        <end position="536"/>
    </location>
</feature>
<keyword evidence="7" id="KW-0805">Transcription regulation</keyword>
<dbReference type="GO" id="GO:0031507">
    <property type="term" value="P:heterochromatin formation"/>
    <property type="evidence" value="ECO:0007669"/>
    <property type="project" value="TreeGrafter"/>
</dbReference>
<keyword evidence="4" id="KW-0808">Transferase</keyword>
<comment type="catalytic activity">
    <reaction evidence="10">
        <text>L-lysyl(27)-[histone H3] + 3 S-adenosyl-L-methionine = N(6),N(6),N(6)-trimethyl-L-lysyl(27)-[histone H3] + 3 S-adenosyl-L-homocysteine + 3 H(+)</text>
        <dbReference type="Rhea" id="RHEA:60292"/>
        <dbReference type="Rhea" id="RHEA-COMP:15535"/>
        <dbReference type="Rhea" id="RHEA-COMP:15548"/>
        <dbReference type="ChEBI" id="CHEBI:15378"/>
        <dbReference type="ChEBI" id="CHEBI:29969"/>
        <dbReference type="ChEBI" id="CHEBI:57856"/>
        <dbReference type="ChEBI" id="CHEBI:59789"/>
        <dbReference type="ChEBI" id="CHEBI:61961"/>
        <dbReference type="EC" id="2.1.1.356"/>
    </reaction>
</comment>
<comment type="subcellular location">
    <subcellularLocation>
        <location evidence="1">Nucleus</location>
    </subcellularLocation>
</comment>
<dbReference type="GO" id="GO:0032259">
    <property type="term" value="P:methylation"/>
    <property type="evidence" value="ECO:0007669"/>
    <property type="project" value="UniProtKB-KW"/>
</dbReference>
<keyword evidence="14" id="KW-1185">Reference proteome</keyword>
<evidence type="ECO:0000256" key="5">
    <source>
        <dbReference type="ARBA" id="ARBA00022691"/>
    </source>
</evidence>
<evidence type="ECO:0000256" key="3">
    <source>
        <dbReference type="ARBA" id="ARBA00022603"/>
    </source>
</evidence>
<evidence type="ECO:0000256" key="4">
    <source>
        <dbReference type="ARBA" id="ARBA00022679"/>
    </source>
</evidence>
<name>A0AAV7IMI8_COTGL</name>
<evidence type="ECO:0000256" key="8">
    <source>
        <dbReference type="ARBA" id="ARBA00023163"/>
    </source>
</evidence>
<keyword evidence="9" id="KW-0539">Nucleus</keyword>
<dbReference type="GO" id="GO:0035098">
    <property type="term" value="C:ESC/E(Z) complex"/>
    <property type="evidence" value="ECO:0007669"/>
    <property type="project" value="TreeGrafter"/>
</dbReference>
<dbReference type="InterPro" id="IPR041355">
    <property type="entry name" value="Pre-SET_CXC"/>
</dbReference>
<dbReference type="Proteomes" id="UP000826195">
    <property type="component" value="Unassembled WGS sequence"/>
</dbReference>
<dbReference type="Pfam" id="PF21358">
    <property type="entry name" value="Ezh2_MCSS"/>
    <property type="match status" value="1"/>
</dbReference>
<dbReference type="InterPro" id="IPR045318">
    <property type="entry name" value="EZH1/2-like"/>
</dbReference>
<dbReference type="Pfam" id="PF18264">
    <property type="entry name" value="preSET_CXC"/>
    <property type="match status" value="1"/>
</dbReference>
<evidence type="ECO:0000259" key="11">
    <source>
        <dbReference type="PROSITE" id="PS50280"/>
    </source>
</evidence>
<dbReference type="AlphaFoldDB" id="A0AAV7IMI8"/>
<dbReference type="SMART" id="SM00317">
    <property type="entry name" value="SET"/>
    <property type="match status" value="1"/>
</dbReference>
<evidence type="ECO:0000256" key="10">
    <source>
        <dbReference type="ARBA" id="ARBA00048568"/>
    </source>
</evidence>
<keyword evidence="6" id="KW-0156">Chromatin regulator</keyword>
<keyword evidence="3" id="KW-0489">Methyltransferase</keyword>
<accession>A0AAV7IMI8</accession>
<gene>
    <name evidence="13" type="ORF">KQX54_004032</name>
</gene>
<feature type="domain" description="SET" evidence="11">
    <location>
        <begin position="543"/>
        <end position="658"/>
    </location>
</feature>
<dbReference type="PROSITE" id="PS51633">
    <property type="entry name" value="CXC"/>
    <property type="match status" value="1"/>
</dbReference>
<dbReference type="InterPro" id="IPR041343">
    <property type="entry name" value="PRC2_HTH_1"/>
</dbReference>
<proteinExistence type="predicted"/>
<dbReference type="PANTHER" id="PTHR45747:SF4">
    <property type="entry name" value="HISTONE-LYSINE N-METHYLTRANSFERASE E(Z)"/>
    <property type="match status" value="1"/>
</dbReference>
<comment type="caution">
    <text evidence="13">The sequence shown here is derived from an EMBL/GenBank/DDBJ whole genome shotgun (WGS) entry which is preliminary data.</text>
</comment>
<sequence>MAATWRRHVRYEYRKIIKSRESSIKNVNNLWKDNKSKIEEFKIELNECQRRNEWQVGGSKKAKCVDIAKIESVNEDVEAQNCSIVKFYPVEAIPPSYFWTPIRENVRVDDEVVLNHLPHMGDEIFKDDDTFLIDLLKHYRGKVHGKSGVLDDDLFLELVNSLIKYDNSSLDTPKIKCNAIVKVTRMPSPDIFNAISAVFIDKGTPKDFLKKYLHLTKALNPSVALAPPNIDGVDCKSLSRKEALSSYQKYLCRRCFKYNCLLHRTKDSLDRNKLIGPRLEIFKEPCGENCYLHKDGLISSEKKNCGDDIKSNNKEDLDDQNTADKSFESLKCEDSETEIIAEKDVKINKHTKFTLSKIDERREIWTGSEETLFRAVYPAFPGNPCAVAQIILTKTCQDVYEFALQEGHDIPPETTEKLSPPRVVKTNQSVWSIRRRKKQLMKNKDKSYLCGYEPCDHPDKKCDELCSCVSTQNFCEKYCKCSKECQNRYPGCNCKAQCNTKQCSCFIAMRECDPDLCRTCGAHQFDVSKMTCRNVGVQRGLQKHLLLAPSDVAGWGIFLKDSAVKNEFIAEYCGEIISQDEADRRGKIYDKNRSSYLFNLNNDFVVDATRKGNKIRFANHSINPNCCAKVIMVNGDHKIKIFAKRDIQPGEELFLDYRYGKTEQLKFVGIELKD</sequence>
<keyword evidence="8" id="KW-0804">Transcription</keyword>
<dbReference type="EMBL" id="JAHXZJ010001119">
    <property type="protein sequence ID" value="KAH0553761.1"/>
    <property type="molecule type" value="Genomic_DNA"/>
</dbReference>
<evidence type="ECO:0000313" key="13">
    <source>
        <dbReference type="EMBL" id="KAH0553761.1"/>
    </source>
</evidence>